<protein>
    <submittedName>
        <fullName evidence="1">DUF6255 family natural product biosynthesis protein</fullName>
    </submittedName>
</protein>
<evidence type="ECO:0000313" key="2">
    <source>
        <dbReference type="Proteomes" id="UP001595990"/>
    </source>
</evidence>
<dbReference type="Pfam" id="PF19768">
    <property type="entry name" value="DUF6255"/>
    <property type="match status" value="1"/>
</dbReference>
<gene>
    <name evidence="1" type="ORF">ACFPEN_07550</name>
</gene>
<dbReference type="Proteomes" id="UP001595990">
    <property type="component" value="Unassembled WGS sequence"/>
</dbReference>
<name>A0ABV9BFM5_9ACTN</name>
<proteinExistence type="predicted"/>
<comment type="caution">
    <text evidence="1">The sequence shown here is derived from an EMBL/GenBank/DDBJ whole genome shotgun (WGS) entry which is preliminary data.</text>
</comment>
<reference evidence="2" key="1">
    <citation type="journal article" date="2019" name="Int. J. Syst. Evol. Microbiol.">
        <title>The Global Catalogue of Microorganisms (GCM) 10K type strain sequencing project: providing services to taxonomists for standard genome sequencing and annotation.</title>
        <authorList>
            <consortium name="The Broad Institute Genomics Platform"/>
            <consortium name="The Broad Institute Genome Sequencing Center for Infectious Disease"/>
            <person name="Wu L."/>
            <person name="Ma J."/>
        </authorList>
    </citation>
    <scope>NUCLEOTIDE SEQUENCE [LARGE SCALE GENOMIC DNA]</scope>
    <source>
        <strain evidence="2">CECT 8064</strain>
    </source>
</reference>
<sequence length="86" mass="9524">MRAVGRLVNHCPHDGGWTSDSGEQRCTACGTRRFTDYRGVWLPGLPEAVTSSDKPRPGADRSAATAIAIRFRLRRQFRGWPLRAAA</sequence>
<dbReference type="InterPro" id="IPR046222">
    <property type="entry name" value="DUF6255"/>
</dbReference>
<organism evidence="1 2">
    <name type="scientific">Streptomyces ehimensis</name>
    <dbReference type="NCBI Taxonomy" id="68195"/>
    <lineage>
        <taxon>Bacteria</taxon>
        <taxon>Bacillati</taxon>
        <taxon>Actinomycetota</taxon>
        <taxon>Actinomycetes</taxon>
        <taxon>Kitasatosporales</taxon>
        <taxon>Streptomycetaceae</taxon>
        <taxon>Streptomyces</taxon>
    </lineage>
</organism>
<keyword evidence="2" id="KW-1185">Reference proteome</keyword>
<dbReference type="RefSeq" id="WP_397612397.1">
    <property type="nucleotide sequence ID" value="NZ_JBHSFS010000003.1"/>
</dbReference>
<evidence type="ECO:0000313" key="1">
    <source>
        <dbReference type="EMBL" id="MFC4512788.1"/>
    </source>
</evidence>
<dbReference type="EMBL" id="JBHSFS010000003">
    <property type="protein sequence ID" value="MFC4512788.1"/>
    <property type="molecule type" value="Genomic_DNA"/>
</dbReference>
<accession>A0ABV9BFM5</accession>